<evidence type="ECO:0000313" key="5">
    <source>
        <dbReference type="Proteomes" id="UP000051751"/>
    </source>
</evidence>
<dbReference type="InterPro" id="IPR029064">
    <property type="entry name" value="Ribosomal_eL30-like_sf"/>
</dbReference>
<evidence type="ECO:0000313" key="4">
    <source>
        <dbReference type="Proteomes" id="UP000051645"/>
    </source>
</evidence>
<evidence type="ECO:0000313" key="3">
    <source>
        <dbReference type="EMBL" id="KRN33867.1"/>
    </source>
</evidence>
<evidence type="ECO:0000259" key="1">
    <source>
        <dbReference type="Pfam" id="PF01248"/>
    </source>
</evidence>
<proteinExistence type="predicted"/>
<accession>A0A0R2FLZ9</accession>
<dbReference type="AlphaFoldDB" id="A0A0R2FLZ9"/>
<dbReference type="EMBL" id="JQAT01000001">
    <property type="protein sequence ID" value="KRN29603.1"/>
    <property type="molecule type" value="Genomic_DNA"/>
</dbReference>
<dbReference type="Pfam" id="PF01248">
    <property type="entry name" value="Ribosomal_L7Ae"/>
    <property type="match status" value="1"/>
</dbReference>
<feature type="domain" description="Ribosomal protein eL8/eL30/eS12/Gadd45" evidence="1">
    <location>
        <begin position="8"/>
        <end position="95"/>
    </location>
</feature>
<keyword evidence="4" id="KW-1185">Reference proteome</keyword>
<protein>
    <recommendedName>
        <fullName evidence="1">Ribosomal protein eL8/eL30/eS12/Gadd45 domain-containing protein</fullName>
    </recommendedName>
</protein>
<dbReference type="NCBIfam" id="NF005585">
    <property type="entry name" value="PRK07283.1"/>
    <property type="match status" value="1"/>
</dbReference>
<dbReference type="STRING" id="81857.IV38_GL000489"/>
<dbReference type="SUPFAM" id="SSF55315">
    <property type="entry name" value="L30e-like"/>
    <property type="match status" value="1"/>
</dbReference>
<dbReference type="Proteomes" id="UP000051645">
    <property type="component" value="Unassembled WGS sequence"/>
</dbReference>
<dbReference type="InterPro" id="IPR004038">
    <property type="entry name" value="Ribosomal_eL8/eL30/eS12/Gad45"/>
</dbReference>
<dbReference type="PATRIC" id="fig|81857.3.peg.493"/>
<dbReference type="OrthoDB" id="9794863at2"/>
<comment type="caution">
    <text evidence="2">The sequence shown here is derived from an EMBL/GenBank/DDBJ whole genome shotgun (WGS) entry which is preliminary data.</text>
</comment>
<dbReference type="Gene3D" id="3.30.1330.30">
    <property type="match status" value="1"/>
</dbReference>
<gene>
    <name evidence="2" type="ORF">IV38_GL000489</name>
    <name evidence="3" type="ORF">IV40_GL000179</name>
</gene>
<reference evidence="4 5" key="1">
    <citation type="journal article" date="2015" name="Genome Announc.">
        <title>Expanding the biotechnology potential of lactobacilli through comparative genomics of 213 strains and associated genera.</title>
        <authorList>
            <person name="Sun Z."/>
            <person name="Harris H.M."/>
            <person name="McCann A."/>
            <person name="Guo C."/>
            <person name="Argimon S."/>
            <person name="Zhang W."/>
            <person name="Yang X."/>
            <person name="Jeffery I.B."/>
            <person name="Cooney J.C."/>
            <person name="Kagawa T.F."/>
            <person name="Liu W."/>
            <person name="Song Y."/>
            <person name="Salvetti E."/>
            <person name="Wrobel A."/>
            <person name="Rasinkangas P."/>
            <person name="Parkhill J."/>
            <person name="Rea M.C."/>
            <person name="O'Sullivan O."/>
            <person name="Ritari J."/>
            <person name="Douillard F.P."/>
            <person name="Paul Ross R."/>
            <person name="Yang R."/>
            <person name="Briner A.E."/>
            <person name="Felis G.E."/>
            <person name="de Vos W.M."/>
            <person name="Barrangou R."/>
            <person name="Klaenhammer T.R."/>
            <person name="Caufield P.W."/>
            <person name="Cui Y."/>
            <person name="Zhang H."/>
            <person name="O'Toole P.W."/>
        </authorList>
    </citation>
    <scope>NUCLEOTIDE SEQUENCE [LARGE SCALE GENOMIC DNA]</scope>
    <source>
        <strain evidence="2 5">ATCC BAA-66</strain>
        <strain evidence="3 4">DSM 13344</strain>
    </source>
</reference>
<sequence>MITTKQRLLQLLGLAQRASKIVSGEPQVLTAIRTQSAKLVFVGSDSGQATAKKIRDKCHYYQIDITEALSKQELSMALGRKRTVIAVVDQGFAKKMAQLVNQMQTG</sequence>
<name>A0A0R2FLZ9_9LACO</name>
<dbReference type="RefSeq" id="WP_057768483.1">
    <property type="nucleotide sequence ID" value="NZ_JQAT01000001.1"/>
</dbReference>
<dbReference type="EMBL" id="JQAZ01000001">
    <property type="protein sequence ID" value="KRN33867.1"/>
    <property type="molecule type" value="Genomic_DNA"/>
</dbReference>
<dbReference type="Proteomes" id="UP000051751">
    <property type="component" value="Unassembled WGS sequence"/>
</dbReference>
<evidence type="ECO:0000313" key="2">
    <source>
        <dbReference type="EMBL" id="KRN29603.1"/>
    </source>
</evidence>
<organism evidence="2 5">
    <name type="scientific">Lactobacillus selangorensis</name>
    <dbReference type="NCBI Taxonomy" id="81857"/>
    <lineage>
        <taxon>Bacteria</taxon>
        <taxon>Bacillati</taxon>
        <taxon>Bacillota</taxon>
        <taxon>Bacilli</taxon>
        <taxon>Lactobacillales</taxon>
        <taxon>Lactobacillaceae</taxon>
        <taxon>Lactobacillus</taxon>
    </lineage>
</organism>